<dbReference type="AlphaFoldDB" id="A0ABD3I7I6"/>
<evidence type="ECO:0000313" key="2">
    <source>
        <dbReference type="Proteomes" id="UP001633002"/>
    </source>
</evidence>
<keyword evidence="2" id="KW-1185">Reference proteome</keyword>
<dbReference type="EMBL" id="JBJQOH010000001">
    <property type="protein sequence ID" value="KAL3699658.1"/>
    <property type="molecule type" value="Genomic_DNA"/>
</dbReference>
<gene>
    <name evidence="1" type="ORF">R1sor_017680</name>
</gene>
<comment type="caution">
    <text evidence="1">The sequence shown here is derived from an EMBL/GenBank/DDBJ whole genome shotgun (WGS) entry which is preliminary data.</text>
</comment>
<accession>A0ABD3I7I6</accession>
<reference evidence="1 2" key="1">
    <citation type="submission" date="2024-09" db="EMBL/GenBank/DDBJ databases">
        <title>Chromosome-scale assembly of Riccia sorocarpa.</title>
        <authorList>
            <person name="Paukszto L."/>
        </authorList>
    </citation>
    <scope>NUCLEOTIDE SEQUENCE [LARGE SCALE GENOMIC DNA]</scope>
    <source>
        <strain evidence="1">LP-2024</strain>
        <tissue evidence="1">Aerial parts of the thallus</tissue>
    </source>
</reference>
<organism evidence="1 2">
    <name type="scientific">Riccia sorocarpa</name>
    <dbReference type="NCBI Taxonomy" id="122646"/>
    <lineage>
        <taxon>Eukaryota</taxon>
        <taxon>Viridiplantae</taxon>
        <taxon>Streptophyta</taxon>
        <taxon>Embryophyta</taxon>
        <taxon>Marchantiophyta</taxon>
        <taxon>Marchantiopsida</taxon>
        <taxon>Marchantiidae</taxon>
        <taxon>Marchantiales</taxon>
        <taxon>Ricciaceae</taxon>
        <taxon>Riccia</taxon>
    </lineage>
</organism>
<protein>
    <submittedName>
        <fullName evidence="1">Uncharacterized protein</fullName>
    </submittedName>
</protein>
<dbReference type="Proteomes" id="UP001633002">
    <property type="component" value="Unassembled WGS sequence"/>
</dbReference>
<evidence type="ECO:0000313" key="1">
    <source>
        <dbReference type="EMBL" id="KAL3699658.1"/>
    </source>
</evidence>
<name>A0ABD3I7I6_9MARC</name>
<proteinExistence type="predicted"/>
<sequence length="104" mass="11737">MGILAELSFEDFTDAFLNSAFREQEAQAILLETTYRMCEKPKDVKDLIFAKYLETLRSKVEDMTHIMELECLLESSGIAVPKKSDGMFTGAFTEMVQAQLGELS</sequence>